<dbReference type="PANTHER" id="PTHR23500">
    <property type="entry name" value="SOLUTE CARRIER FAMILY 2, FACILITATED GLUCOSE TRANSPORTER"/>
    <property type="match status" value="1"/>
</dbReference>
<reference evidence="13" key="1">
    <citation type="submission" date="2024-06" db="EMBL/GenBank/DDBJ databases">
        <authorList>
            <person name="Ryan C."/>
        </authorList>
    </citation>
    <scope>NUCLEOTIDE SEQUENCE [LARGE SCALE GENOMIC DNA]</scope>
</reference>
<dbReference type="InterPro" id="IPR045262">
    <property type="entry name" value="STP/PLT_plant"/>
</dbReference>
<name>A0ABC9AWY1_9POAL</name>
<dbReference type="NCBIfam" id="TIGR00879">
    <property type="entry name" value="SP"/>
    <property type="match status" value="1"/>
</dbReference>
<dbReference type="GO" id="GO:0016020">
    <property type="term" value="C:membrane"/>
    <property type="evidence" value="ECO:0007669"/>
    <property type="project" value="UniProtKB-SubCell"/>
</dbReference>
<evidence type="ECO:0000256" key="2">
    <source>
        <dbReference type="ARBA" id="ARBA00010992"/>
    </source>
</evidence>
<accession>A0ABC9AWY1</accession>
<dbReference type="PANTHER" id="PTHR23500:SF450">
    <property type="entry name" value="MAJOR FACILITATOR SUPERFAMILY (MFS) PROFILE DOMAIN-CONTAINING PROTEIN"/>
    <property type="match status" value="1"/>
</dbReference>
<evidence type="ECO:0000256" key="10">
    <source>
        <dbReference type="SAM" id="Phobius"/>
    </source>
</evidence>
<dbReference type="Pfam" id="PF00083">
    <property type="entry name" value="Sugar_tr"/>
    <property type="match status" value="1"/>
</dbReference>
<feature type="transmembrane region" description="Helical" evidence="10">
    <location>
        <begin position="377"/>
        <end position="401"/>
    </location>
</feature>
<dbReference type="PROSITE" id="PS00216">
    <property type="entry name" value="SUGAR_TRANSPORT_1"/>
    <property type="match status" value="1"/>
</dbReference>
<feature type="transmembrane region" description="Helical" evidence="10">
    <location>
        <begin position="407"/>
        <end position="428"/>
    </location>
</feature>
<evidence type="ECO:0000256" key="7">
    <source>
        <dbReference type="ARBA" id="ARBA00022989"/>
    </source>
</evidence>
<dbReference type="AlphaFoldDB" id="A0ABC9AWY1"/>
<dbReference type="FunFam" id="1.20.1250.20:FF:000025">
    <property type="entry name" value="probable polyol transporter 4"/>
    <property type="match status" value="1"/>
</dbReference>
<evidence type="ECO:0000256" key="9">
    <source>
        <dbReference type="RuleBase" id="RU003346"/>
    </source>
</evidence>
<keyword evidence="4" id="KW-0762">Sugar transport</keyword>
<evidence type="ECO:0000313" key="13">
    <source>
        <dbReference type="Proteomes" id="UP001497457"/>
    </source>
</evidence>
<dbReference type="GO" id="GO:0015293">
    <property type="term" value="F:symporter activity"/>
    <property type="evidence" value="ECO:0007669"/>
    <property type="project" value="UniProtKB-KW"/>
</dbReference>
<proteinExistence type="inferred from homology"/>
<evidence type="ECO:0000256" key="6">
    <source>
        <dbReference type="ARBA" id="ARBA00022847"/>
    </source>
</evidence>
<evidence type="ECO:0000256" key="4">
    <source>
        <dbReference type="ARBA" id="ARBA00022597"/>
    </source>
</evidence>
<evidence type="ECO:0000256" key="5">
    <source>
        <dbReference type="ARBA" id="ARBA00022692"/>
    </source>
</evidence>
<evidence type="ECO:0000256" key="1">
    <source>
        <dbReference type="ARBA" id="ARBA00004141"/>
    </source>
</evidence>
<keyword evidence="13" id="KW-1185">Reference proteome</keyword>
<feature type="transmembrane region" description="Helical" evidence="10">
    <location>
        <begin position="132"/>
        <end position="152"/>
    </location>
</feature>
<evidence type="ECO:0000256" key="8">
    <source>
        <dbReference type="ARBA" id="ARBA00023136"/>
    </source>
</evidence>
<keyword evidence="7 10" id="KW-1133">Transmembrane helix</keyword>
<keyword evidence="8 10" id="KW-0472">Membrane</keyword>
<keyword evidence="5 10" id="KW-0812">Transmembrane</keyword>
<dbReference type="InterPro" id="IPR003663">
    <property type="entry name" value="Sugar/inositol_transpt"/>
</dbReference>
<evidence type="ECO:0000256" key="3">
    <source>
        <dbReference type="ARBA" id="ARBA00022448"/>
    </source>
</evidence>
<dbReference type="Proteomes" id="UP001497457">
    <property type="component" value="Chromosome 23rd"/>
</dbReference>
<feature type="domain" description="Major facilitator superfamily (MFS) profile" evidence="11">
    <location>
        <begin position="67"/>
        <end position="498"/>
    </location>
</feature>
<comment type="similarity">
    <text evidence="2 9">Belongs to the major facilitator superfamily. Sugar transporter (TC 2.A.1.1) family.</text>
</comment>
<keyword evidence="3 9" id="KW-0813">Transport</keyword>
<dbReference type="PROSITE" id="PS50850">
    <property type="entry name" value="MFS"/>
    <property type="match status" value="1"/>
</dbReference>
<feature type="transmembrane region" description="Helical" evidence="10">
    <location>
        <begin position="470"/>
        <end position="492"/>
    </location>
</feature>
<feature type="transmembrane region" description="Helical" evidence="10">
    <location>
        <begin position="101"/>
        <end position="125"/>
    </location>
</feature>
<dbReference type="EMBL" id="OZ075133">
    <property type="protein sequence ID" value="CAL4986364.1"/>
    <property type="molecule type" value="Genomic_DNA"/>
</dbReference>
<evidence type="ECO:0000313" key="12">
    <source>
        <dbReference type="EMBL" id="CAL4986364.1"/>
    </source>
</evidence>
<evidence type="ECO:0000259" key="11">
    <source>
        <dbReference type="PROSITE" id="PS50850"/>
    </source>
</evidence>
<gene>
    <name evidence="12" type="ORF">URODEC1_LOCUS58366</name>
</gene>
<dbReference type="SUPFAM" id="SSF103473">
    <property type="entry name" value="MFS general substrate transporter"/>
    <property type="match status" value="1"/>
</dbReference>
<dbReference type="InterPro" id="IPR036259">
    <property type="entry name" value="MFS_trans_sf"/>
</dbReference>
<feature type="transmembrane region" description="Helical" evidence="10">
    <location>
        <begin position="158"/>
        <end position="178"/>
    </location>
</feature>
<reference evidence="12 13" key="2">
    <citation type="submission" date="2024-10" db="EMBL/GenBank/DDBJ databases">
        <authorList>
            <person name="Ryan C."/>
        </authorList>
    </citation>
    <scope>NUCLEOTIDE SEQUENCE [LARGE SCALE GENOMIC DNA]</scope>
</reference>
<dbReference type="InterPro" id="IPR005829">
    <property type="entry name" value="Sugar_transporter_CS"/>
</dbReference>
<feature type="transmembrane region" description="Helical" evidence="10">
    <location>
        <begin position="190"/>
        <end position="208"/>
    </location>
</feature>
<feature type="transmembrane region" description="Helical" evidence="10">
    <location>
        <begin position="346"/>
        <end position="368"/>
    </location>
</feature>
<dbReference type="PROSITE" id="PS00217">
    <property type="entry name" value="SUGAR_TRANSPORT_2"/>
    <property type="match status" value="1"/>
</dbReference>
<feature type="transmembrane region" description="Helical" evidence="10">
    <location>
        <begin position="63"/>
        <end position="81"/>
    </location>
</feature>
<feature type="transmembrane region" description="Helical" evidence="10">
    <location>
        <begin position="220"/>
        <end position="243"/>
    </location>
</feature>
<sequence length="511" mass="54926">MKHPNPNTIQVLADEETPRAPAKAVMSQQALVSAYGAEVPLLFPSSAAWLPAGDGGAPRRNRFAFVCATLASMTTMLHSYNLTLMSGAQLYIREDVGLSDVQIEVLTGSMNVFMLVSILGAGWLADRLGRRCVLVIANAFLMAGALTMSLGSSFVTLMAARFITGIGSGFGRVVTPVYNTEISQTSTRGVLSSFLNIFINVGVLLSYVSNYAFSGLPVHLGWRIMYGVGVIPPVLIAAGILFMPESPRWLAMRGHHAEAHAVLLRTSDTPAEADLRLSEIRQAIAQWHQQETRSVWQLIVRRPTSLRRILMCVLMLDFFVPASGVEAIRLYSPLIFKAAGMKSNSAVLGITMAIGAIKICFILVGVLCTDRLGRRPLLLASTAGVTVTMTCLAMTLCIGAASAAKMVICIASVLAVVASYSIGYAMVVNTYNSEILPLRLRATGLSMGVAVNRLTSGLVTMTFISLADAITMPGCFFLYAGMTAAAFVFVYARLPETKGRSLEDMDVLFVR</sequence>
<dbReference type="InterPro" id="IPR020846">
    <property type="entry name" value="MFS_dom"/>
</dbReference>
<dbReference type="InterPro" id="IPR005828">
    <property type="entry name" value="MFS_sugar_transport-like"/>
</dbReference>
<organism evidence="12 13">
    <name type="scientific">Urochloa decumbens</name>
    <dbReference type="NCBI Taxonomy" id="240449"/>
    <lineage>
        <taxon>Eukaryota</taxon>
        <taxon>Viridiplantae</taxon>
        <taxon>Streptophyta</taxon>
        <taxon>Embryophyta</taxon>
        <taxon>Tracheophyta</taxon>
        <taxon>Spermatophyta</taxon>
        <taxon>Magnoliopsida</taxon>
        <taxon>Liliopsida</taxon>
        <taxon>Poales</taxon>
        <taxon>Poaceae</taxon>
        <taxon>PACMAD clade</taxon>
        <taxon>Panicoideae</taxon>
        <taxon>Panicodae</taxon>
        <taxon>Paniceae</taxon>
        <taxon>Melinidinae</taxon>
        <taxon>Urochloa</taxon>
    </lineage>
</organism>
<keyword evidence="6" id="KW-0769">Symport</keyword>
<feature type="transmembrane region" description="Helical" evidence="10">
    <location>
        <begin position="440"/>
        <end position="464"/>
    </location>
</feature>
<feature type="transmembrane region" description="Helical" evidence="10">
    <location>
        <begin position="309"/>
        <end position="331"/>
    </location>
</feature>
<protein>
    <recommendedName>
        <fullName evidence="11">Major facilitator superfamily (MFS) profile domain-containing protein</fullName>
    </recommendedName>
</protein>
<dbReference type="Gene3D" id="1.20.1250.20">
    <property type="entry name" value="MFS general substrate transporter like domains"/>
    <property type="match status" value="1"/>
</dbReference>
<comment type="subcellular location">
    <subcellularLocation>
        <location evidence="1">Membrane</location>
        <topology evidence="1">Multi-pass membrane protein</topology>
    </subcellularLocation>
</comment>